<dbReference type="EMBL" id="JAVAJI010000027">
    <property type="protein sequence ID" value="MDP4545868.1"/>
    <property type="molecule type" value="Genomic_DNA"/>
</dbReference>
<dbReference type="RefSeq" id="WP_305936064.1">
    <property type="nucleotide sequence ID" value="NZ_JAVAJI010000027.1"/>
</dbReference>
<organism evidence="1 2">
    <name type="scientific">Psychrobacter faecalis</name>
    <dbReference type="NCBI Taxonomy" id="180588"/>
    <lineage>
        <taxon>Bacteria</taxon>
        <taxon>Pseudomonadati</taxon>
        <taxon>Pseudomonadota</taxon>
        <taxon>Gammaproteobacteria</taxon>
        <taxon>Moraxellales</taxon>
        <taxon>Moraxellaceae</taxon>
        <taxon>Psychrobacter</taxon>
    </lineage>
</organism>
<comment type="caution">
    <text evidence="1">The sequence shown here is derived from an EMBL/GenBank/DDBJ whole genome shotgun (WGS) entry which is preliminary data.</text>
</comment>
<name>A0ABT9HJC4_9GAMM</name>
<proteinExistence type="predicted"/>
<keyword evidence="2" id="KW-1185">Reference proteome</keyword>
<sequence>MANDSKLTECIPTHLTLSSATAVKNIAISEDLLPSQWIRKLVDAEITRRRLQAQATLRALGELENDENGENAND</sequence>
<evidence type="ECO:0000313" key="2">
    <source>
        <dbReference type="Proteomes" id="UP001228171"/>
    </source>
</evidence>
<accession>A0ABT9HJC4</accession>
<protein>
    <submittedName>
        <fullName evidence="1">Uncharacterized protein</fullName>
    </submittedName>
</protein>
<reference evidence="1 2" key="1">
    <citation type="submission" date="2023-08" db="EMBL/GenBank/DDBJ databases">
        <authorList>
            <person name="Kumar R."/>
        </authorList>
    </citation>
    <scope>NUCLEOTIDE SEQUENCE [LARGE SCALE GENOMIC DNA]</scope>
    <source>
        <strain evidence="1 2">LUR13</strain>
    </source>
</reference>
<gene>
    <name evidence="1" type="ORF">Q8P09_12360</name>
</gene>
<evidence type="ECO:0000313" key="1">
    <source>
        <dbReference type="EMBL" id="MDP4545868.1"/>
    </source>
</evidence>
<dbReference type="Proteomes" id="UP001228171">
    <property type="component" value="Unassembled WGS sequence"/>
</dbReference>